<organism evidence="2 3">
    <name type="scientific">Lachnellula hyalina</name>
    <dbReference type="NCBI Taxonomy" id="1316788"/>
    <lineage>
        <taxon>Eukaryota</taxon>
        <taxon>Fungi</taxon>
        <taxon>Dikarya</taxon>
        <taxon>Ascomycota</taxon>
        <taxon>Pezizomycotina</taxon>
        <taxon>Leotiomycetes</taxon>
        <taxon>Helotiales</taxon>
        <taxon>Lachnaceae</taxon>
        <taxon>Lachnellula</taxon>
    </lineage>
</organism>
<proteinExistence type="predicted"/>
<accession>A0A8H8QXS5</accession>
<evidence type="ECO:0000256" key="1">
    <source>
        <dbReference type="SAM" id="MobiDB-lite"/>
    </source>
</evidence>
<dbReference type="AlphaFoldDB" id="A0A8H8QXS5"/>
<feature type="region of interest" description="Disordered" evidence="1">
    <location>
        <begin position="157"/>
        <end position="186"/>
    </location>
</feature>
<comment type="caution">
    <text evidence="2">The sequence shown here is derived from an EMBL/GenBank/DDBJ whole genome shotgun (WGS) entry which is preliminary data.</text>
</comment>
<protein>
    <recommendedName>
        <fullName evidence="4">Microbial-type PARG catalytic domain-containing protein</fullName>
    </recommendedName>
</protein>
<evidence type="ECO:0000313" key="3">
    <source>
        <dbReference type="Proteomes" id="UP000431533"/>
    </source>
</evidence>
<feature type="compositionally biased region" description="Low complexity" evidence="1">
    <location>
        <begin position="163"/>
        <end position="186"/>
    </location>
</feature>
<dbReference type="NCBIfam" id="TIGR02452">
    <property type="entry name" value="TIGR02452 family protein"/>
    <property type="match status" value="1"/>
</dbReference>
<dbReference type="Proteomes" id="UP000431533">
    <property type="component" value="Unassembled WGS sequence"/>
</dbReference>
<dbReference type="PANTHER" id="PTHR35596:SF2">
    <property type="entry name" value="MICROBIAL-TYPE PARG CATALYTIC DOMAIN-CONTAINING PROTEIN"/>
    <property type="match status" value="1"/>
</dbReference>
<sequence length="205" mass="22706">MSPEECLCRRSNLVATLTTPAEGNSSSSNYPIPSKAGIYSGNVVIFRNGPNNYEAWDEYQTVPVISVCPVKRPKLDTSGKKYSFKQEKEVMRDKIRTVLRIAIYYGYCNLVIGTFGLGPGFRNPPEEVASMWRDAFLKDPEFRNHFQDVVFAFQNPEGPNAPSSSSSKSSSKSSKSSSASKSTASSDLEIFRHVFKPANIHGAFK</sequence>
<reference evidence="2 3" key="1">
    <citation type="submission" date="2018-05" db="EMBL/GenBank/DDBJ databases">
        <title>Genome sequencing and assembly of the regulated plant pathogen Lachnellula willkommii and related sister species for the development of diagnostic species identification markers.</title>
        <authorList>
            <person name="Giroux E."/>
            <person name="Bilodeau G."/>
        </authorList>
    </citation>
    <scope>NUCLEOTIDE SEQUENCE [LARGE SCALE GENOMIC DNA]</scope>
    <source>
        <strain evidence="2 3">CBS 185.66</strain>
    </source>
</reference>
<name>A0A8H8QXS5_9HELO</name>
<dbReference type="Gene3D" id="3.40.220.10">
    <property type="entry name" value="Leucine Aminopeptidase, subunit E, domain 1"/>
    <property type="match status" value="1"/>
</dbReference>
<evidence type="ECO:0008006" key="4">
    <source>
        <dbReference type="Google" id="ProtNLM"/>
    </source>
</evidence>
<dbReference type="PANTHER" id="PTHR35596">
    <property type="entry name" value="DUF2263 DOMAIN-CONTAINING PROTEIN"/>
    <property type="match status" value="1"/>
</dbReference>
<dbReference type="EMBL" id="QGMH01000166">
    <property type="protein sequence ID" value="TVY23700.1"/>
    <property type="molecule type" value="Genomic_DNA"/>
</dbReference>
<dbReference type="InterPro" id="IPR012664">
    <property type="entry name" value="CHP02452"/>
</dbReference>
<dbReference type="InterPro" id="IPR043472">
    <property type="entry name" value="Macro_dom-like"/>
</dbReference>
<gene>
    <name evidence="2" type="ORF">LHYA1_G007841</name>
</gene>
<evidence type="ECO:0000313" key="2">
    <source>
        <dbReference type="EMBL" id="TVY23700.1"/>
    </source>
</evidence>
<keyword evidence="3" id="KW-1185">Reference proteome</keyword>
<dbReference type="OrthoDB" id="2440523at2759"/>
<dbReference type="RefSeq" id="XP_031002488.1">
    <property type="nucleotide sequence ID" value="XM_031152766.1"/>
</dbReference>
<dbReference type="GeneID" id="41988039"/>